<feature type="domain" description="Glycosyl hydrolase family 32 C-terminal" evidence="7">
    <location>
        <begin position="404"/>
        <end position="572"/>
    </location>
</feature>
<evidence type="ECO:0000313" key="9">
    <source>
        <dbReference type="Proteomes" id="UP001491310"/>
    </source>
</evidence>
<gene>
    <name evidence="8" type="ORF">WJX75_005938</name>
</gene>
<evidence type="ECO:0000259" key="6">
    <source>
        <dbReference type="Pfam" id="PF00251"/>
    </source>
</evidence>
<evidence type="ECO:0000256" key="4">
    <source>
        <dbReference type="ARBA" id="ARBA00023295"/>
    </source>
</evidence>
<dbReference type="InterPro" id="IPR013148">
    <property type="entry name" value="Glyco_hydro_32_N"/>
</dbReference>
<evidence type="ECO:0000256" key="1">
    <source>
        <dbReference type="ARBA" id="ARBA00009902"/>
    </source>
</evidence>
<evidence type="ECO:0000256" key="2">
    <source>
        <dbReference type="ARBA" id="ARBA00012758"/>
    </source>
</evidence>
<dbReference type="SUPFAM" id="SSF49899">
    <property type="entry name" value="Concanavalin A-like lectins/glucanases"/>
    <property type="match status" value="1"/>
</dbReference>
<sequence>MSTSFLILEAGTPSTFRPTSCQQRALRAKQLAMTVDKGERIKYGSSWELDPDKPWYHVMPRSGWLNDPNGPIWYKGRYHIFYQHVVGSSEWDWTMCWGHASSADLVHWKHEPIALEPSPAKFDAAGCWSGCSTLDSDGTPVILYTAVRLREKTGLPLPPSASDLGLQMIESQCAAVCSPGDDDLVTWTKESRPVIELPPQNEGLVGFRDPYIIQRGVDGNSWKLLLGSGVKGKGGTLLLYESENLLSRWQCSGSFIKGRSKACGEWDLGEMWECPFFVCLPHTSGEAANGNVSVAAGTTSAHVLCVSPYPHYRKDRPTNPCLYWVGQCENDTFNVEEASGPHRLDLGDILYAPNAFVDGQGRTLMLAWLQELRKGGGFDYAGCLSLPRVLTLRGGRLHQEPAPELDQLRQGPGVQLRSLSVEPAAAAALPDIRGPSVDVTFRLARGASSAAGILLRAWLRFDADADEPCAAAAVVNWDASTLEVIFGTQWDRNTLSFGWDSVSKRIGGPIEISEDTVQLRVLIDHSAVEIFTGAGETLTTRIYRGDMAAGDDPGMFFIAQNGSASVTDVAAYTMGSIWKQASDQPAKTHEPAVE</sequence>
<dbReference type="PANTHER" id="PTHR43101">
    <property type="entry name" value="BETA-FRUCTOSIDASE"/>
    <property type="match status" value="1"/>
</dbReference>
<evidence type="ECO:0000259" key="7">
    <source>
        <dbReference type="Pfam" id="PF08244"/>
    </source>
</evidence>
<keyword evidence="4 5" id="KW-0326">Glycosidase</keyword>
<dbReference type="Gene3D" id="2.115.10.20">
    <property type="entry name" value="Glycosyl hydrolase domain, family 43"/>
    <property type="match status" value="1"/>
</dbReference>
<dbReference type="InterPro" id="IPR051214">
    <property type="entry name" value="GH32_Enzymes"/>
</dbReference>
<dbReference type="InterPro" id="IPR001362">
    <property type="entry name" value="Glyco_hydro_32"/>
</dbReference>
<dbReference type="InterPro" id="IPR018053">
    <property type="entry name" value="Glyco_hydro_32_AS"/>
</dbReference>
<accession>A0ABR2YLD2</accession>
<proteinExistence type="inferred from homology"/>
<dbReference type="Proteomes" id="UP001491310">
    <property type="component" value="Unassembled WGS sequence"/>
</dbReference>
<dbReference type="EMBL" id="JALJOT010000009">
    <property type="protein sequence ID" value="KAK9907557.1"/>
    <property type="molecule type" value="Genomic_DNA"/>
</dbReference>
<dbReference type="SUPFAM" id="SSF75005">
    <property type="entry name" value="Arabinanase/levansucrase/invertase"/>
    <property type="match status" value="1"/>
</dbReference>
<dbReference type="Pfam" id="PF08244">
    <property type="entry name" value="Glyco_hydro_32C"/>
    <property type="match status" value="1"/>
</dbReference>
<protein>
    <recommendedName>
        <fullName evidence="2">beta-fructofuranosidase</fullName>
        <ecNumber evidence="2">3.2.1.26</ecNumber>
    </recommendedName>
</protein>
<evidence type="ECO:0000256" key="3">
    <source>
        <dbReference type="ARBA" id="ARBA00022801"/>
    </source>
</evidence>
<dbReference type="InterPro" id="IPR023296">
    <property type="entry name" value="Glyco_hydro_beta-prop_sf"/>
</dbReference>
<organism evidence="8 9">
    <name type="scientific">Coccomyxa subellipsoidea</name>
    <dbReference type="NCBI Taxonomy" id="248742"/>
    <lineage>
        <taxon>Eukaryota</taxon>
        <taxon>Viridiplantae</taxon>
        <taxon>Chlorophyta</taxon>
        <taxon>core chlorophytes</taxon>
        <taxon>Trebouxiophyceae</taxon>
        <taxon>Trebouxiophyceae incertae sedis</taxon>
        <taxon>Coccomyxaceae</taxon>
        <taxon>Coccomyxa</taxon>
    </lineage>
</organism>
<dbReference type="InterPro" id="IPR013320">
    <property type="entry name" value="ConA-like_dom_sf"/>
</dbReference>
<name>A0ABR2YLD2_9CHLO</name>
<dbReference type="SMART" id="SM00640">
    <property type="entry name" value="Glyco_32"/>
    <property type="match status" value="1"/>
</dbReference>
<keyword evidence="9" id="KW-1185">Reference proteome</keyword>
<dbReference type="CDD" id="cd08996">
    <property type="entry name" value="GH32_FFase"/>
    <property type="match status" value="1"/>
</dbReference>
<comment type="caution">
    <text evidence="8">The sequence shown here is derived from an EMBL/GenBank/DDBJ whole genome shotgun (WGS) entry which is preliminary data.</text>
</comment>
<dbReference type="PROSITE" id="PS00609">
    <property type="entry name" value="GLYCOSYL_HYDROL_F32"/>
    <property type="match status" value="1"/>
</dbReference>
<dbReference type="InterPro" id="IPR013189">
    <property type="entry name" value="Glyco_hydro_32_C"/>
</dbReference>
<dbReference type="EC" id="3.2.1.26" evidence="2"/>
<keyword evidence="3 5" id="KW-0378">Hydrolase</keyword>
<reference evidence="8 9" key="1">
    <citation type="journal article" date="2024" name="Nat. Commun.">
        <title>Phylogenomics reveals the evolutionary origins of lichenization in chlorophyte algae.</title>
        <authorList>
            <person name="Puginier C."/>
            <person name="Libourel C."/>
            <person name="Otte J."/>
            <person name="Skaloud P."/>
            <person name="Haon M."/>
            <person name="Grisel S."/>
            <person name="Petersen M."/>
            <person name="Berrin J.G."/>
            <person name="Delaux P.M."/>
            <person name="Dal Grande F."/>
            <person name="Keller J."/>
        </authorList>
    </citation>
    <scope>NUCLEOTIDE SEQUENCE [LARGE SCALE GENOMIC DNA]</scope>
    <source>
        <strain evidence="8 9">SAG 216-7</strain>
    </source>
</reference>
<evidence type="ECO:0000256" key="5">
    <source>
        <dbReference type="RuleBase" id="RU362110"/>
    </source>
</evidence>
<evidence type="ECO:0000313" key="8">
    <source>
        <dbReference type="EMBL" id="KAK9907557.1"/>
    </source>
</evidence>
<dbReference type="Gene3D" id="2.60.120.560">
    <property type="entry name" value="Exo-inulinase, domain 1"/>
    <property type="match status" value="1"/>
</dbReference>
<comment type="similarity">
    <text evidence="1 5">Belongs to the glycosyl hydrolase 32 family.</text>
</comment>
<dbReference type="PANTHER" id="PTHR43101:SF1">
    <property type="entry name" value="BETA-FRUCTOSIDASE"/>
    <property type="match status" value="1"/>
</dbReference>
<feature type="domain" description="Glycosyl hydrolase family 32 N-terminal" evidence="6">
    <location>
        <begin position="57"/>
        <end position="401"/>
    </location>
</feature>
<dbReference type="Pfam" id="PF00251">
    <property type="entry name" value="Glyco_hydro_32N"/>
    <property type="match status" value="1"/>
</dbReference>